<feature type="region of interest" description="Disordered" evidence="1">
    <location>
        <begin position="1504"/>
        <end position="1525"/>
    </location>
</feature>
<comment type="caution">
    <text evidence="2">The sequence shown here is derived from an EMBL/GenBank/DDBJ whole genome shotgun (WGS) entry which is preliminary data.</text>
</comment>
<evidence type="ECO:0000313" key="3">
    <source>
        <dbReference type="Proteomes" id="UP001303222"/>
    </source>
</evidence>
<feature type="region of interest" description="Disordered" evidence="1">
    <location>
        <begin position="1401"/>
        <end position="1481"/>
    </location>
</feature>
<feature type="compositionally biased region" description="Acidic residues" evidence="1">
    <location>
        <begin position="1310"/>
        <end position="1319"/>
    </location>
</feature>
<organism evidence="2 3">
    <name type="scientific">Pseudoneurospora amorphoporcata</name>
    <dbReference type="NCBI Taxonomy" id="241081"/>
    <lineage>
        <taxon>Eukaryota</taxon>
        <taxon>Fungi</taxon>
        <taxon>Dikarya</taxon>
        <taxon>Ascomycota</taxon>
        <taxon>Pezizomycotina</taxon>
        <taxon>Sordariomycetes</taxon>
        <taxon>Sordariomycetidae</taxon>
        <taxon>Sordariales</taxon>
        <taxon>Sordariaceae</taxon>
        <taxon>Pseudoneurospora</taxon>
    </lineage>
</organism>
<feature type="compositionally biased region" description="Polar residues" evidence="1">
    <location>
        <begin position="1869"/>
        <end position="1879"/>
    </location>
</feature>
<evidence type="ECO:0000256" key="1">
    <source>
        <dbReference type="SAM" id="MobiDB-lite"/>
    </source>
</evidence>
<keyword evidence="3" id="KW-1185">Reference proteome</keyword>
<feature type="region of interest" description="Disordered" evidence="1">
    <location>
        <begin position="588"/>
        <end position="730"/>
    </location>
</feature>
<feature type="region of interest" description="Disordered" evidence="1">
    <location>
        <begin position="3150"/>
        <end position="3177"/>
    </location>
</feature>
<feature type="region of interest" description="Disordered" evidence="1">
    <location>
        <begin position="1"/>
        <end position="44"/>
    </location>
</feature>
<dbReference type="Proteomes" id="UP001303222">
    <property type="component" value="Unassembled WGS sequence"/>
</dbReference>
<feature type="compositionally biased region" description="Basic and acidic residues" evidence="1">
    <location>
        <begin position="1107"/>
        <end position="1118"/>
    </location>
</feature>
<feature type="compositionally biased region" description="Acidic residues" evidence="1">
    <location>
        <begin position="868"/>
        <end position="878"/>
    </location>
</feature>
<name>A0AAN6NQY7_9PEZI</name>
<feature type="compositionally biased region" description="Polar residues" evidence="1">
    <location>
        <begin position="969"/>
        <end position="979"/>
    </location>
</feature>
<feature type="compositionally biased region" description="Basic and acidic residues" evidence="1">
    <location>
        <begin position="649"/>
        <end position="671"/>
    </location>
</feature>
<feature type="region of interest" description="Disordered" evidence="1">
    <location>
        <begin position="3049"/>
        <end position="3070"/>
    </location>
</feature>
<feature type="region of interest" description="Disordered" evidence="1">
    <location>
        <begin position="1096"/>
        <end position="1319"/>
    </location>
</feature>
<feature type="compositionally biased region" description="Basic and acidic residues" evidence="1">
    <location>
        <begin position="2151"/>
        <end position="2180"/>
    </location>
</feature>
<feature type="compositionally biased region" description="Polar residues" evidence="1">
    <location>
        <begin position="2208"/>
        <end position="2218"/>
    </location>
</feature>
<dbReference type="EMBL" id="MU859176">
    <property type="protein sequence ID" value="KAK3950469.1"/>
    <property type="molecule type" value="Genomic_DNA"/>
</dbReference>
<evidence type="ECO:0000313" key="2">
    <source>
        <dbReference type="EMBL" id="KAK3950469.1"/>
    </source>
</evidence>
<feature type="compositionally biased region" description="Polar residues" evidence="1">
    <location>
        <begin position="1003"/>
        <end position="1012"/>
    </location>
</feature>
<feature type="compositionally biased region" description="Basic and acidic residues" evidence="1">
    <location>
        <begin position="1432"/>
        <end position="1444"/>
    </location>
</feature>
<feature type="compositionally biased region" description="Low complexity" evidence="1">
    <location>
        <begin position="2658"/>
        <end position="2669"/>
    </location>
</feature>
<feature type="compositionally biased region" description="Low complexity" evidence="1">
    <location>
        <begin position="880"/>
        <end position="894"/>
    </location>
</feature>
<feature type="compositionally biased region" description="Low complexity" evidence="1">
    <location>
        <begin position="588"/>
        <end position="602"/>
    </location>
</feature>
<reference evidence="2" key="1">
    <citation type="journal article" date="2023" name="Mol. Phylogenet. Evol.">
        <title>Genome-scale phylogeny and comparative genomics of the fungal order Sordariales.</title>
        <authorList>
            <person name="Hensen N."/>
            <person name="Bonometti L."/>
            <person name="Westerberg I."/>
            <person name="Brannstrom I.O."/>
            <person name="Guillou S."/>
            <person name="Cros-Aarteil S."/>
            <person name="Calhoun S."/>
            <person name="Haridas S."/>
            <person name="Kuo A."/>
            <person name="Mondo S."/>
            <person name="Pangilinan J."/>
            <person name="Riley R."/>
            <person name="LaButti K."/>
            <person name="Andreopoulos B."/>
            <person name="Lipzen A."/>
            <person name="Chen C."/>
            <person name="Yan M."/>
            <person name="Daum C."/>
            <person name="Ng V."/>
            <person name="Clum A."/>
            <person name="Steindorff A."/>
            <person name="Ohm R.A."/>
            <person name="Martin F."/>
            <person name="Silar P."/>
            <person name="Natvig D.O."/>
            <person name="Lalanne C."/>
            <person name="Gautier V."/>
            <person name="Ament-Velasquez S.L."/>
            <person name="Kruys A."/>
            <person name="Hutchinson M.I."/>
            <person name="Powell A.J."/>
            <person name="Barry K."/>
            <person name="Miller A.N."/>
            <person name="Grigoriev I.V."/>
            <person name="Debuchy R."/>
            <person name="Gladieux P."/>
            <person name="Hiltunen Thoren M."/>
            <person name="Johannesson H."/>
        </authorList>
    </citation>
    <scope>NUCLEOTIDE SEQUENCE</scope>
    <source>
        <strain evidence="2">CBS 626.80</strain>
    </source>
</reference>
<feature type="region of interest" description="Disordered" evidence="1">
    <location>
        <begin position="2331"/>
        <end position="2363"/>
    </location>
</feature>
<proteinExistence type="predicted"/>
<sequence>MAWWDSSRRSLGASLRSKKQHPPVVEPPAPAPTGPHQKPRHIGTHTVPPHLTMELERALLSPITEEQPVVTTLAEATNTGPLVVHVHIQFHDQDLHSVTHSQTYVSSPYFEPTGRICNGLLRRIEHCSEELITRTDPTALEVIREGTHDRKPLRFELTYRVTRAGWIGEWAVRTYRSYQQRPLTAASAKDVIIASHKTIGMFFRRHDSDFRWLGGSVLDATTETAESSLESDVGQMSLGAVPSPRFVEESQTFEFVPGYSIEVAFRHRNPRRLIPAFKRVVKVYSKQATPLTAEMGRDLLASGAEAINRSLGLRKQKLEIHAQQCSTMTCQHRDSTALNIDVRITNGMGPSHNNLQRSIRSSLSLFHDSHGEDFVRDVEESLEDVTQTIDTQINQTNDFEFTIVELKGVKWSVQEPATFTVGASASHGRRDIQAVLDRIQTGIGDVLQGHNTAVRVNARKRGHLVFQEVIQTHEISERLRETFQSSDEERSALTSRLKERIQRDIDMIFKDTCSIDDIALEEEERHPHPIEVPLSPGLSVEWPERQNGPSLEFPHLSAKTSTERMNDNPLSFVKRTFSLKRRSTSSLRQSLRSIASSRSSLNSHDDTYSVDIPHYPEVPARPVSPTPATSTKSSKKRFSLSKKISNMFKSKDSKSDSKSEAKTETKSESSSKRRFFRSSSSKSANAAPAAPVEPKLMRAHSTMEGSGGRTLHRPTRSMTSNSLGRGSYDATHAARASVTEHPRSFQAATPNLANRHGFASKTFETYPQPTEPRWSVDRLERPVMDTPQLYEDAKEFPHQLLTPGLTTRSTDTPHTFHWLASPGADAYSTAPSTPALSLGGESSPRHSLLISPIHVRHPELKDNTSSDFEPESEPEESEIGTGVTAAGTSVAAETELLEPPEDEVRSIVFAPQEYTTQPEKPAGGSEEEEEAVKPESHDVSATVISVKDTTATPSDLHKTEPEPIGSGETLASENQQFGTESAPLSDETAPQESDFPNPDIRPQQPNHETTVSVDAHDANSETKPAPDNGTEVQNVPVVQNEERVAATETDYFNTFQSLVESKPTADVIGPNTNATEANDASISLVDNAAADLAGLVAEPAITQSGPEEDKTEHQHDQQFDAQVSDVEDVPPSSTEEVAHDDQPAVNEFQSGLEEQTAEPDTREADAVASETRDGPPSTDEVTQDLNDNVPEDEEVGAPSAEETSPIAELTAQEPEQAQSSPEVEAPEAGEDNIKPPTEDLKQNGSVKFPSDVPEPSVADHTISEASGEPVEVRENMVQTDTSSEESVSEHDKESSELADGDSISPAESETFVEDQEEEDMINTLASIHISNTDKATSPSAKGHHVFFPWTTSAVGPASELLESNSQHLDGSGLVAHVEIPDLEIGKPSGLESKDVENILGPVSVPVESKDDVHFDNDASEIPDEIPNNLKQTDLEFGEKDRPHSPVDINLHQPSEALDSKPEGLDVSEGPEVAPESPSIQETDHVHIAPEAPLPFGEAVPLEEAPGARQAQKPEVALPEVDRADEPVALTTVDEAPDANEDYELSFGTVETAADIDAVEAVDDVQHVEHVEDVGSTSETTFEASDSQEDEKLEVSATELDVAAQNVGDLEEREQPFVSISDVVEHGHASDEVYDNWDVDVDEKPHLDERDTEYRDPTFPQSWPNSSLAFIPFAHHEALDNDTELSYPDFMSTKDVPALGVETVEHRDPTLPQFRLNDVLETAARSYAVSEAAEADLEACEPTEAVSDRVEENADYRDLTLPQFGLNNVLKTAPSFSAVSEAADEGSEAGEPTEAINRCIEERADHRDLTMPQFRPHVLLQPTPAPVVSHEEVFGDADASLDVVEASREISHPGEDEAEYRDPTMPQFRPNASSFVQRPSVSPVMAETDGYEEPPASVIDETPVEAFKPSEDDLDCRDPTMPQFRPNSFGSVRTPYISMIMAETNGHEEQPVSLLDEIPIENVQPGECDLDYRDPTMPQFRPNPFRVVRRPSVSVLLAEANGYEEPLDSLIDDISVEALKPDEVDPDYRDLTMPHFRPNSTPGSVHIPSVSDQPVDGQGEQSHVPAEDDNKEISSQGDQSAEYRDPTMPHFKPNWDGPELSRLRKAGAEQPTQKNVDLTIIGPIETEKGEDATTEILAEDTESSEQLNESAQFEHVETEAPDAKQVREAKLVEVEASEHMQPDAAPATESMVDTHSVTENEDAEVEPSQPANVGSQPRLQSITEQSQETQEEELSRDQYGTLFEPVDPRSATEDGKIETGATKLSEIDSESASEPAFEPTSMDIPATQEEELYQDQYDALFEPREEHGLQVTAHEAALKFPEVPKITQADYRDPTMPQFRPNAVMTSSPISVPERVQEPTEEINPDYTVERTMDALDQPDSEEKAGPNEEVVEQAIDLSEQVLEQFGLEAEQTEGLLEQLETEQPERAKEFLEHLVNEHALEEAETILEQVEAEAEQTEELLEQVNTEQAELVKELLEEIATEHALEENDNALEQIEVEDEQTQELLKELDAEQVERTMELFEETITEHALEGTDNVLEKIKAEAEQIEELLKKLDTEQTERTLKITQNLEIQHTLEENEKALEQLDNEVERTEELLEQVDAEQMERAEELLDQLEAKKEIEQNEACLEDIDAEVERNDALLEELDVKQHERAEENLEQQESQPEGPQQEVIPTGTAESKEEPVNPSTEVPESFLDEFPEDKEQTAPSVILPTEAEVAEVAAEVPPASLELVSEPSTIEQAESGTTEMQDTRWPTVTLSDIQDVQLEHPGIVLANLEDEGLEDADVESDVPAVEPTPGPVIVNSDTWIEHTDIGDAVLETPVPVVQRVVEETSTHEPMTQEVRLEFPNIEYANLEDEGLEDSELLADITAAELAVEPVVINCDTWVEHADVEDAGVSVLVPAVGSAGGEAIMGSIVIPVQSAHEEIPAKRSDANHDESTLMAECVAKPDLENLASNQFEQEISTNEPKFDNDIKEEALSASQVLLAQDADRDEQVNLSEVVDRSLGDTLGAEDTDDSTGDVDTRDVEGVLRVESLDNLIRSAEAVEKLRELPRVEPATSDDEKTQGEEVTPVLEPVEEPLPSAPEAIAEETGDSEKAPLAIPTVKQEDVIADQEMLQDIPAVALPDLCLLEEVAPLEPVSASAIGLVTKKPTEPAQQRSDIPNPRQAFGVSSRGSVDTIRDSDVDEEEAPELYAPPPTAGFFGFHHYNENKWAKVGLLDALINSTSRRFSLPLQALLHRRHRSNAPQ</sequence>
<feature type="compositionally biased region" description="Basic and acidic residues" evidence="1">
    <location>
        <begin position="1159"/>
        <end position="1173"/>
    </location>
</feature>
<gene>
    <name evidence="2" type="ORF">QBC32DRAFT_376148</name>
</gene>
<evidence type="ECO:0008006" key="4">
    <source>
        <dbReference type="Google" id="ProtNLM"/>
    </source>
</evidence>
<reference evidence="2" key="2">
    <citation type="submission" date="2023-06" db="EMBL/GenBank/DDBJ databases">
        <authorList>
            <consortium name="Lawrence Berkeley National Laboratory"/>
            <person name="Mondo S.J."/>
            <person name="Hensen N."/>
            <person name="Bonometti L."/>
            <person name="Westerberg I."/>
            <person name="Brannstrom I.O."/>
            <person name="Guillou S."/>
            <person name="Cros-Aarteil S."/>
            <person name="Calhoun S."/>
            <person name="Haridas S."/>
            <person name="Kuo A."/>
            <person name="Pangilinan J."/>
            <person name="Riley R."/>
            <person name="Labutti K."/>
            <person name="Andreopoulos B."/>
            <person name="Lipzen A."/>
            <person name="Chen C."/>
            <person name="Yanf M."/>
            <person name="Daum C."/>
            <person name="Ng V."/>
            <person name="Clum A."/>
            <person name="Steindorff A."/>
            <person name="Ohm R."/>
            <person name="Martin F."/>
            <person name="Silar P."/>
            <person name="Natvig D."/>
            <person name="Lalanne C."/>
            <person name="Gautier V."/>
            <person name="Ament-Velasquez S.L."/>
            <person name="Kruys A."/>
            <person name="Hutchinson M.I."/>
            <person name="Powell A.J."/>
            <person name="Barry K."/>
            <person name="Miller A.N."/>
            <person name="Grigoriev I.V."/>
            <person name="Debuchy R."/>
            <person name="Gladieux P."/>
            <person name="Thoren M.H."/>
            <person name="Johannesson H."/>
        </authorList>
    </citation>
    <scope>NUCLEOTIDE SEQUENCE</scope>
    <source>
        <strain evidence="2">CBS 626.80</strain>
    </source>
</reference>
<feature type="region of interest" description="Disordered" evidence="1">
    <location>
        <begin position="2651"/>
        <end position="2690"/>
    </location>
</feature>
<feature type="compositionally biased region" description="Basic and acidic residues" evidence="1">
    <location>
        <begin position="2245"/>
        <end position="2256"/>
    </location>
</feature>
<feature type="region of interest" description="Disordered" evidence="1">
    <location>
        <begin position="1850"/>
        <end position="1895"/>
    </location>
</feature>
<feature type="compositionally biased region" description="Polar residues" evidence="1">
    <location>
        <begin position="1276"/>
        <end position="1285"/>
    </location>
</feature>
<feature type="region of interest" description="Disordered" evidence="1">
    <location>
        <begin position="854"/>
        <end position="1036"/>
    </location>
</feature>
<feature type="region of interest" description="Disordered" evidence="1">
    <location>
        <begin position="2030"/>
        <end position="2284"/>
    </location>
</feature>
<feature type="compositionally biased region" description="Basic and acidic residues" evidence="1">
    <location>
        <begin position="1231"/>
        <end position="1241"/>
    </location>
</feature>
<feature type="compositionally biased region" description="Pro residues" evidence="1">
    <location>
        <begin position="24"/>
        <end position="33"/>
    </location>
</feature>
<protein>
    <recommendedName>
        <fullName evidence="4">Pt repeat family protein</fullName>
    </recommendedName>
</protein>
<feature type="compositionally biased region" description="Basic and acidic residues" evidence="1">
    <location>
        <begin position="1407"/>
        <end position="1416"/>
    </location>
</feature>
<accession>A0AAN6NQY7</accession>